<reference evidence="7" key="2">
    <citation type="submission" date="2025-09" db="UniProtKB">
        <authorList>
            <consortium name="Ensembl"/>
        </authorList>
    </citation>
    <scope>IDENTIFICATION</scope>
</reference>
<organism evidence="7 8">
    <name type="scientific">Leptobrachium leishanense</name>
    <name type="common">Leishan spiny toad</name>
    <dbReference type="NCBI Taxonomy" id="445787"/>
    <lineage>
        <taxon>Eukaryota</taxon>
        <taxon>Metazoa</taxon>
        <taxon>Chordata</taxon>
        <taxon>Craniata</taxon>
        <taxon>Vertebrata</taxon>
        <taxon>Euteleostomi</taxon>
        <taxon>Amphibia</taxon>
        <taxon>Batrachia</taxon>
        <taxon>Anura</taxon>
        <taxon>Pelobatoidea</taxon>
        <taxon>Megophryidae</taxon>
        <taxon>Leptobrachium</taxon>
    </lineage>
</organism>
<comment type="similarity">
    <text evidence="2">Belongs to the meteorin family.</text>
</comment>
<dbReference type="Gene3D" id="2.40.50.120">
    <property type="match status" value="1"/>
</dbReference>
<dbReference type="Proteomes" id="UP000694569">
    <property type="component" value="Unplaced"/>
</dbReference>
<feature type="chain" id="PRO_5034528886" description="Meteorin-like protein" evidence="6">
    <location>
        <begin position="22"/>
        <end position="288"/>
    </location>
</feature>
<sequence>MQSKLGLMLCILSALGKSVYAEDSCNWRGSGLISDFRPRALELVRLRCVDGSLEWIFPKRALRVILEPNLGNGKYSTACIKPSASFQGASMYVERNKELHLLGSETQGLQQVHCFSMDRVQRVTLFLQASLQSETGTRTVGFQYELLSNQKSWPGFQNIALLHGVCRPCDNKELLMAVCNSDFVVRGSIRDVSHDAGSRTSRVDVTAHKVYRQRNNVFQLEDSTGSWAGPIRTLLQCRVSKGAGEFLFTGSEHFGDAWLGCAPRLKDFHQIYKEALDHRTNPCELQID</sequence>
<dbReference type="Ensembl" id="ENSLLET00000046326.1">
    <property type="protein sequence ID" value="ENSLLEP00000044540.1"/>
    <property type="gene ID" value="ENSLLEG00000028290.1"/>
</dbReference>
<dbReference type="AlphaFoldDB" id="A0A8C5QZ46"/>
<dbReference type="InterPro" id="IPR008993">
    <property type="entry name" value="TIMP-like_OB-fold"/>
</dbReference>
<keyword evidence="5" id="KW-1015">Disulfide bond</keyword>
<dbReference type="GeneTree" id="ENSGT00390000001390"/>
<proteinExistence type="inferred from homology"/>
<evidence type="ECO:0000256" key="6">
    <source>
        <dbReference type="SAM" id="SignalP"/>
    </source>
</evidence>
<keyword evidence="4 6" id="KW-0732">Signal</keyword>
<accession>A0A8C5QZ46</accession>
<evidence type="ECO:0000256" key="2">
    <source>
        <dbReference type="ARBA" id="ARBA00005669"/>
    </source>
</evidence>
<dbReference type="PANTHER" id="PTHR28593:SF4">
    <property type="entry name" value="METEORIN-LIKE PROTEIN"/>
    <property type="match status" value="1"/>
</dbReference>
<evidence type="ECO:0000313" key="8">
    <source>
        <dbReference type="Proteomes" id="UP000694569"/>
    </source>
</evidence>
<dbReference type="InterPro" id="IPR051998">
    <property type="entry name" value="Meteorin-like"/>
</dbReference>
<dbReference type="PANTHER" id="PTHR28593">
    <property type="entry name" value="METEORIN-LIKE PROTEIN"/>
    <property type="match status" value="1"/>
</dbReference>
<name>A0A8C5QZ46_9ANUR</name>
<dbReference type="OrthoDB" id="6092325at2759"/>
<dbReference type="GO" id="GO:0005179">
    <property type="term" value="F:hormone activity"/>
    <property type="evidence" value="ECO:0007669"/>
    <property type="project" value="TreeGrafter"/>
</dbReference>
<evidence type="ECO:0000256" key="1">
    <source>
        <dbReference type="ARBA" id="ARBA00004613"/>
    </source>
</evidence>
<comment type="subcellular location">
    <subcellularLocation>
        <location evidence="1">Secreted</location>
    </subcellularLocation>
</comment>
<reference evidence="7" key="1">
    <citation type="submission" date="2025-08" db="UniProtKB">
        <authorList>
            <consortium name="Ensembl"/>
        </authorList>
    </citation>
    <scope>IDENTIFICATION</scope>
</reference>
<dbReference type="GO" id="GO:0005615">
    <property type="term" value="C:extracellular space"/>
    <property type="evidence" value="ECO:0007669"/>
    <property type="project" value="TreeGrafter"/>
</dbReference>
<evidence type="ECO:0000256" key="3">
    <source>
        <dbReference type="ARBA" id="ARBA00022525"/>
    </source>
</evidence>
<evidence type="ECO:0000256" key="4">
    <source>
        <dbReference type="ARBA" id="ARBA00022729"/>
    </source>
</evidence>
<protein>
    <recommendedName>
        <fullName evidence="9">Meteorin-like protein</fullName>
    </recommendedName>
</protein>
<keyword evidence="3" id="KW-0964">Secreted</keyword>
<evidence type="ECO:0008006" key="9">
    <source>
        <dbReference type="Google" id="ProtNLM"/>
    </source>
</evidence>
<feature type="signal peptide" evidence="6">
    <location>
        <begin position="1"/>
        <end position="21"/>
    </location>
</feature>
<evidence type="ECO:0000256" key="5">
    <source>
        <dbReference type="ARBA" id="ARBA00023157"/>
    </source>
</evidence>
<evidence type="ECO:0000313" key="7">
    <source>
        <dbReference type="Ensembl" id="ENSLLEP00000044540.1"/>
    </source>
</evidence>
<keyword evidence="8" id="KW-1185">Reference proteome</keyword>